<reference evidence="1" key="1">
    <citation type="submission" date="2020-11" db="EMBL/GenBank/DDBJ databases">
        <authorList>
            <person name="Tran Van P."/>
        </authorList>
    </citation>
    <scope>NUCLEOTIDE SEQUENCE</scope>
</reference>
<name>A0A7R8Z4F2_TIMDO</name>
<protein>
    <submittedName>
        <fullName evidence="1">Uncharacterized protein</fullName>
    </submittedName>
</protein>
<gene>
    <name evidence="1" type="ORF">TDIB3V08_LOCUS2105</name>
</gene>
<sequence length="104" mass="11921">MRQAVLALMGRHWCEVLFLEMKHFIARTAKDMYQWISSICQLSGRDAKSNLQEEKPSTSVYVSKSSRKLPSLPMLAHAIGLMAVGKHYDKVCSKNKKIKRKQVQ</sequence>
<organism evidence="1">
    <name type="scientific">Timema douglasi</name>
    <name type="common">Walking stick</name>
    <dbReference type="NCBI Taxonomy" id="61478"/>
    <lineage>
        <taxon>Eukaryota</taxon>
        <taxon>Metazoa</taxon>
        <taxon>Ecdysozoa</taxon>
        <taxon>Arthropoda</taxon>
        <taxon>Hexapoda</taxon>
        <taxon>Insecta</taxon>
        <taxon>Pterygota</taxon>
        <taxon>Neoptera</taxon>
        <taxon>Polyneoptera</taxon>
        <taxon>Phasmatodea</taxon>
        <taxon>Timematodea</taxon>
        <taxon>Timematoidea</taxon>
        <taxon>Timematidae</taxon>
        <taxon>Timema</taxon>
    </lineage>
</organism>
<accession>A0A7R8Z4F2</accession>
<evidence type="ECO:0000313" key="1">
    <source>
        <dbReference type="EMBL" id="CAD7195731.1"/>
    </source>
</evidence>
<dbReference type="EMBL" id="OA564871">
    <property type="protein sequence ID" value="CAD7195731.1"/>
    <property type="molecule type" value="Genomic_DNA"/>
</dbReference>
<dbReference type="AlphaFoldDB" id="A0A7R8Z4F2"/>
<proteinExistence type="predicted"/>